<dbReference type="AlphaFoldDB" id="A0AAJ1BB10"/>
<dbReference type="Gene3D" id="3.40.50.300">
    <property type="entry name" value="P-loop containing nucleotide triphosphate hydrolases"/>
    <property type="match status" value="1"/>
</dbReference>
<evidence type="ECO:0000313" key="2">
    <source>
        <dbReference type="EMBL" id="MCG4617539.1"/>
    </source>
</evidence>
<dbReference type="EMBL" id="JAKNHJ010000005">
    <property type="protein sequence ID" value="MCG4617539.1"/>
    <property type="molecule type" value="Genomic_DNA"/>
</dbReference>
<feature type="region of interest" description="Disordered" evidence="1">
    <location>
        <begin position="491"/>
        <end position="517"/>
    </location>
</feature>
<dbReference type="RefSeq" id="WP_238127769.1">
    <property type="nucleotide sequence ID" value="NZ_JAKNHJ010000005.1"/>
</dbReference>
<proteinExistence type="predicted"/>
<dbReference type="InterPro" id="IPR005021">
    <property type="entry name" value="Terminase_largesu-like"/>
</dbReference>
<name>A0AAJ1BB10_9ACTO</name>
<protein>
    <submittedName>
        <fullName evidence="2">Terminase large subunit</fullName>
    </submittedName>
</protein>
<organism evidence="2 3">
    <name type="scientific">Varibaculum cambriense</name>
    <dbReference type="NCBI Taxonomy" id="184870"/>
    <lineage>
        <taxon>Bacteria</taxon>
        <taxon>Bacillati</taxon>
        <taxon>Actinomycetota</taxon>
        <taxon>Actinomycetes</taxon>
        <taxon>Actinomycetales</taxon>
        <taxon>Actinomycetaceae</taxon>
        <taxon>Varibaculum</taxon>
    </lineage>
</organism>
<dbReference type="Proteomes" id="UP001200537">
    <property type="component" value="Unassembled WGS sequence"/>
</dbReference>
<accession>A0AAJ1BB10</accession>
<feature type="compositionally biased region" description="Acidic residues" evidence="1">
    <location>
        <begin position="501"/>
        <end position="510"/>
    </location>
</feature>
<evidence type="ECO:0000313" key="3">
    <source>
        <dbReference type="Proteomes" id="UP001200537"/>
    </source>
</evidence>
<dbReference type="PANTHER" id="PTHR41287">
    <property type="match status" value="1"/>
</dbReference>
<comment type="caution">
    <text evidence="2">The sequence shown here is derived from an EMBL/GenBank/DDBJ whole genome shotgun (WGS) entry which is preliminary data.</text>
</comment>
<gene>
    <name evidence="2" type="ORF">L0M99_03370</name>
</gene>
<sequence length="517" mass="57005">MGEPRFGVTEPRIWTRPLRPLTPETTLGFDVIDFAKEILRVELLPWQKWALVHMLEIKENGEYRFRRVLIEVARQNGKTTLAVILTLWRMYVDHSTYVLGTAQNLDTSRETWLEAVQYAQHTPELAGAVEQVRQGNTGLELRLTNGAVYRVASASRQGARSKSADTIIMDELREHYNWDGWNAATNTAIAQHNSLTLCLSNAGDHKSVVLATLRKQGIAQIKAGGAFAYYGWSAPEKAKVDDRDAWAQANPALGYTITEDALAAQLADVGDAIEGFRTENLCQWVKAIREPYLPREAWGKCLDADSQIMEGSPLAIGIDTAVDRSFSAVAVAGWRADGVPHVEVVAARSGMVWVPDWVQEFIEKHSPGSVMIQARGCPASELTEPLGRLQIKARLVQGTMLGAATGQFKDRVVAGELRHIGQPALDVAAGGALVRSVAEAQAWARTLSKPVDICPLVAASWALYGLVNPVETDKRLSAYREMPGDWWLTLPATSGTREEGEPTGDADEENRDWWEDL</sequence>
<evidence type="ECO:0000256" key="1">
    <source>
        <dbReference type="SAM" id="MobiDB-lite"/>
    </source>
</evidence>
<dbReference type="InterPro" id="IPR027417">
    <property type="entry name" value="P-loop_NTPase"/>
</dbReference>
<dbReference type="PANTHER" id="PTHR41287:SF1">
    <property type="entry name" value="PROTEIN YMFN"/>
    <property type="match status" value="1"/>
</dbReference>
<reference evidence="2" key="1">
    <citation type="submission" date="2022-01" db="EMBL/GenBank/DDBJ databases">
        <title>Collection of gut derived symbiotic bacterial strains cultured from healthy donors.</title>
        <authorList>
            <person name="Lin H."/>
            <person name="Kohout C."/>
            <person name="Waligurski E."/>
            <person name="Pamer E.G."/>
        </authorList>
    </citation>
    <scope>NUCLEOTIDE SEQUENCE</scope>
    <source>
        <strain evidence="2">DFI.7.46</strain>
    </source>
</reference>